<feature type="region of interest" description="Disordered" evidence="1">
    <location>
        <begin position="33"/>
        <end position="64"/>
    </location>
</feature>
<dbReference type="Proteomes" id="UP000248066">
    <property type="component" value="Unassembled WGS sequence"/>
</dbReference>
<evidence type="ECO:0000256" key="1">
    <source>
        <dbReference type="SAM" id="MobiDB-lite"/>
    </source>
</evidence>
<dbReference type="OrthoDB" id="2943308at2"/>
<gene>
    <name evidence="2" type="ORF">CR205_14030</name>
</gene>
<evidence type="ECO:0000313" key="3">
    <source>
        <dbReference type="Proteomes" id="UP000248066"/>
    </source>
</evidence>
<name>A0A2W0H7T2_9BACI</name>
<proteinExistence type="predicted"/>
<protein>
    <submittedName>
        <fullName evidence="2">Uncharacterized protein</fullName>
    </submittedName>
</protein>
<accession>A0A2W0H7T2</accession>
<feature type="compositionally biased region" description="Basic and acidic residues" evidence="1">
    <location>
        <begin position="54"/>
        <end position="64"/>
    </location>
</feature>
<evidence type="ECO:0000313" key="2">
    <source>
        <dbReference type="EMBL" id="PYZ96796.1"/>
    </source>
</evidence>
<comment type="caution">
    <text evidence="2">The sequence shown here is derived from an EMBL/GenBank/DDBJ whole genome shotgun (WGS) entry which is preliminary data.</text>
</comment>
<organism evidence="2 3">
    <name type="scientific">Alteribacter lacisalsi</name>
    <dbReference type="NCBI Taxonomy" id="2045244"/>
    <lineage>
        <taxon>Bacteria</taxon>
        <taxon>Bacillati</taxon>
        <taxon>Bacillota</taxon>
        <taxon>Bacilli</taxon>
        <taxon>Bacillales</taxon>
        <taxon>Bacillaceae</taxon>
        <taxon>Alteribacter</taxon>
    </lineage>
</organism>
<dbReference type="AlphaFoldDB" id="A0A2W0H7T2"/>
<dbReference type="EMBL" id="PDOF01000002">
    <property type="protein sequence ID" value="PYZ96796.1"/>
    <property type="molecule type" value="Genomic_DNA"/>
</dbReference>
<dbReference type="RefSeq" id="WP_110520734.1">
    <property type="nucleotide sequence ID" value="NZ_PDOF01000002.1"/>
</dbReference>
<keyword evidence="3" id="KW-1185">Reference proteome</keyword>
<reference evidence="2 3" key="1">
    <citation type="submission" date="2017-10" db="EMBL/GenBank/DDBJ databases">
        <title>Bacillus sp. nov., a halophilic bacterium isolated from a Yangshapao Lake.</title>
        <authorList>
            <person name="Wang H."/>
        </authorList>
    </citation>
    <scope>NUCLEOTIDE SEQUENCE [LARGE SCALE GENOMIC DNA]</scope>
    <source>
        <strain evidence="2 3">YSP-3</strain>
    </source>
</reference>
<sequence length="64" mass="7564">MYYTKEEIRMMLDHLSDEEISKVYNYIHALKKNSRRRRSIDASRKSGHAVNGSMKKESSRSEVD</sequence>